<reference evidence="7 8" key="1">
    <citation type="submission" date="2020-08" db="EMBL/GenBank/DDBJ databases">
        <title>Bridging the membrane lipid divide: bacteria of the FCB group superphylum have the potential to synthesize archaeal ether lipids.</title>
        <authorList>
            <person name="Villanueva L."/>
            <person name="Von Meijenfeldt F.A.B."/>
            <person name="Westbye A.B."/>
            <person name="Yadav S."/>
            <person name="Hopmans E.C."/>
            <person name="Dutilh B.E."/>
            <person name="Sinninghe Damste J.S."/>
        </authorList>
    </citation>
    <scope>NUCLEOTIDE SEQUENCE [LARGE SCALE GENOMIC DNA]</scope>
    <source>
        <strain evidence="7">NIOZ-UU47</strain>
    </source>
</reference>
<dbReference type="InterPro" id="IPR002035">
    <property type="entry name" value="VWF_A"/>
</dbReference>
<evidence type="ECO:0000256" key="4">
    <source>
        <dbReference type="ARBA" id="ARBA00023136"/>
    </source>
</evidence>
<comment type="caution">
    <text evidence="7">The sequence shown here is derived from an EMBL/GenBank/DDBJ whole genome shotgun (WGS) entry which is preliminary data.</text>
</comment>
<keyword evidence="1" id="KW-1003">Cell membrane</keyword>
<dbReference type="PANTHER" id="PTHR22550:SF5">
    <property type="entry name" value="LEUCINE ZIPPER PROTEIN 4"/>
    <property type="match status" value="1"/>
</dbReference>
<dbReference type="Gene3D" id="3.40.50.410">
    <property type="entry name" value="von Willebrand factor, type A domain"/>
    <property type="match status" value="1"/>
</dbReference>
<dbReference type="PANTHER" id="PTHR22550">
    <property type="entry name" value="SPORE GERMINATION PROTEIN"/>
    <property type="match status" value="1"/>
</dbReference>
<dbReference type="EMBL" id="JACNJZ010000093">
    <property type="protein sequence ID" value="MBC8317562.1"/>
    <property type="molecule type" value="Genomic_DNA"/>
</dbReference>
<sequence length="353" mass="39227">MSDFYFYHIESLLLLWVLPFVVLLFIYDLGKRRKALASFLSPELIPRIPVSSSPTGRIIKMLLFCVAITGIIIGLSRPAWNVKETTISRSGRDVVFILDVSRSMLANDLKPNRLERAKLAIADCISQLQGDRVALVAFAGDAAVKCPLTVDYGFFLQALDATDTTSVSRGGTMLGDAIRTVLNKIFDSQQKQFRDIILITDGEDHESFPLQAAETAGDEGIRLLIVGLGNENEGQRIPVNEHTGQTSFLKYQGEEVWSRLDASTLRQMAKATPGGKYLPVATGSIDLGEVYRDLIATADKKDFETEIIKRHEDKFQIFLALAIILLIVEGLVSERKKWPGNPQKNTERKNVLS</sequence>
<proteinExistence type="predicted"/>
<protein>
    <submittedName>
        <fullName evidence="7">VWA domain-containing protein</fullName>
    </submittedName>
</protein>
<evidence type="ECO:0000259" key="6">
    <source>
        <dbReference type="PROSITE" id="PS50234"/>
    </source>
</evidence>
<dbReference type="InterPro" id="IPR036465">
    <property type="entry name" value="vWFA_dom_sf"/>
</dbReference>
<dbReference type="SUPFAM" id="SSF53300">
    <property type="entry name" value="vWA-like"/>
    <property type="match status" value="1"/>
</dbReference>
<feature type="transmembrane region" description="Helical" evidence="5">
    <location>
        <begin position="6"/>
        <end position="27"/>
    </location>
</feature>
<evidence type="ECO:0000313" key="8">
    <source>
        <dbReference type="Proteomes" id="UP000614424"/>
    </source>
</evidence>
<gene>
    <name evidence="7" type="ORF">H8E41_06620</name>
</gene>
<feature type="transmembrane region" description="Helical" evidence="5">
    <location>
        <begin position="315"/>
        <end position="332"/>
    </location>
</feature>
<dbReference type="Proteomes" id="UP000614424">
    <property type="component" value="Unassembled WGS sequence"/>
</dbReference>
<evidence type="ECO:0000256" key="2">
    <source>
        <dbReference type="ARBA" id="ARBA00022692"/>
    </source>
</evidence>
<keyword evidence="2 5" id="KW-0812">Transmembrane</keyword>
<feature type="domain" description="VWFA" evidence="6">
    <location>
        <begin position="93"/>
        <end position="294"/>
    </location>
</feature>
<evidence type="ECO:0000313" key="7">
    <source>
        <dbReference type="EMBL" id="MBC8317562.1"/>
    </source>
</evidence>
<keyword evidence="3 5" id="KW-1133">Transmembrane helix</keyword>
<evidence type="ECO:0000256" key="1">
    <source>
        <dbReference type="ARBA" id="ARBA00022475"/>
    </source>
</evidence>
<dbReference type="Pfam" id="PF13519">
    <property type="entry name" value="VWA_2"/>
    <property type="match status" value="1"/>
</dbReference>
<accession>A0A8J6NDJ6</accession>
<dbReference type="SMART" id="SM00327">
    <property type="entry name" value="VWA"/>
    <property type="match status" value="1"/>
</dbReference>
<evidence type="ECO:0000256" key="3">
    <source>
        <dbReference type="ARBA" id="ARBA00022989"/>
    </source>
</evidence>
<evidence type="ECO:0000256" key="5">
    <source>
        <dbReference type="SAM" id="Phobius"/>
    </source>
</evidence>
<dbReference type="PROSITE" id="PS50234">
    <property type="entry name" value="VWFA"/>
    <property type="match status" value="1"/>
</dbReference>
<name>A0A8J6NDJ6_9BACT</name>
<feature type="transmembrane region" description="Helical" evidence="5">
    <location>
        <begin position="61"/>
        <end position="80"/>
    </location>
</feature>
<keyword evidence="4 5" id="KW-0472">Membrane</keyword>
<dbReference type="AlphaFoldDB" id="A0A8J6NDJ6"/>
<dbReference type="InterPro" id="IPR050768">
    <property type="entry name" value="UPF0353/GerABKA_families"/>
</dbReference>
<organism evidence="7 8">
    <name type="scientific">Candidatus Desulfobia pelagia</name>
    <dbReference type="NCBI Taxonomy" id="2841692"/>
    <lineage>
        <taxon>Bacteria</taxon>
        <taxon>Pseudomonadati</taxon>
        <taxon>Thermodesulfobacteriota</taxon>
        <taxon>Desulfobulbia</taxon>
        <taxon>Desulfobulbales</taxon>
        <taxon>Desulfobulbaceae</taxon>
        <taxon>Candidatus Desulfobia</taxon>
    </lineage>
</organism>